<evidence type="ECO:0000256" key="4">
    <source>
        <dbReference type="ARBA" id="ARBA00022989"/>
    </source>
</evidence>
<feature type="transmembrane region" description="Helical" evidence="6">
    <location>
        <begin position="36"/>
        <end position="54"/>
    </location>
</feature>
<evidence type="ECO:0000256" key="2">
    <source>
        <dbReference type="ARBA" id="ARBA00022448"/>
    </source>
</evidence>
<evidence type="ECO:0000256" key="3">
    <source>
        <dbReference type="ARBA" id="ARBA00022692"/>
    </source>
</evidence>
<evidence type="ECO:0000256" key="6">
    <source>
        <dbReference type="SAM" id="Phobius"/>
    </source>
</evidence>
<dbReference type="InterPro" id="IPR013657">
    <property type="entry name" value="SCL35B1-4/HUT1"/>
</dbReference>
<comment type="subcellular location">
    <subcellularLocation>
        <location evidence="1">Membrane</location>
        <topology evidence="1">Multi-pass membrane protein</topology>
    </subcellularLocation>
</comment>
<feature type="chain" id="PRO_5044243145" description="Sugar phosphate transporter domain-containing protein" evidence="7">
    <location>
        <begin position="17"/>
        <end position="374"/>
    </location>
</feature>
<dbReference type="PANTHER" id="PTHR10778">
    <property type="entry name" value="SOLUTE CARRIER FAMILY 35 MEMBER B"/>
    <property type="match status" value="1"/>
</dbReference>
<keyword evidence="2" id="KW-0813">Transport</keyword>
<evidence type="ECO:0000256" key="7">
    <source>
        <dbReference type="SAM" id="SignalP"/>
    </source>
</evidence>
<organism evidence="8 9">
    <name type="scientific">Prymnesium parvum</name>
    <name type="common">Toxic golden alga</name>
    <dbReference type="NCBI Taxonomy" id="97485"/>
    <lineage>
        <taxon>Eukaryota</taxon>
        <taxon>Haptista</taxon>
        <taxon>Haptophyta</taxon>
        <taxon>Prymnesiophyceae</taxon>
        <taxon>Prymnesiales</taxon>
        <taxon>Prymnesiaceae</taxon>
        <taxon>Prymnesium</taxon>
    </lineage>
</organism>
<protein>
    <recommendedName>
        <fullName evidence="10">Sugar phosphate transporter domain-containing protein</fullName>
    </recommendedName>
</protein>
<keyword evidence="7" id="KW-0732">Signal</keyword>
<proteinExistence type="predicted"/>
<gene>
    <name evidence="8" type="ORF">AB1Y20_016030</name>
</gene>
<feature type="transmembrane region" description="Helical" evidence="6">
    <location>
        <begin position="103"/>
        <end position="127"/>
    </location>
</feature>
<dbReference type="GO" id="GO:0046964">
    <property type="term" value="F:3'-phosphoadenosine 5'-phosphosulfate transmembrane transporter activity"/>
    <property type="evidence" value="ECO:0007669"/>
    <property type="project" value="TreeGrafter"/>
</dbReference>
<evidence type="ECO:0000256" key="1">
    <source>
        <dbReference type="ARBA" id="ARBA00004141"/>
    </source>
</evidence>
<dbReference type="Proteomes" id="UP001515480">
    <property type="component" value="Unassembled WGS sequence"/>
</dbReference>
<evidence type="ECO:0008006" key="10">
    <source>
        <dbReference type="Google" id="ProtNLM"/>
    </source>
</evidence>
<feature type="transmembrane region" description="Helical" evidence="6">
    <location>
        <begin position="294"/>
        <end position="320"/>
    </location>
</feature>
<evidence type="ECO:0000313" key="8">
    <source>
        <dbReference type="EMBL" id="KAL1527360.1"/>
    </source>
</evidence>
<feature type="transmembrane region" description="Helical" evidence="6">
    <location>
        <begin position="254"/>
        <end position="273"/>
    </location>
</feature>
<feature type="transmembrane region" description="Helical" evidence="6">
    <location>
        <begin position="158"/>
        <end position="175"/>
    </location>
</feature>
<reference evidence="8 9" key="1">
    <citation type="journal article" date="2024" name="Science">
        <title>Giant polyketide synthase enzymes in the biosynthesis of giant marine polyether toxins.</title>
        <authorList>
            <person name="Fallon T.R."/>
            <person name="Shende V.V."/>
            <person name="Wierzbicki I.H."/>
            <person name="Pendleton A.L."/>
            <person name="Watervoot N.F."/>
            <person name="Auber R.P."/>
            <person name="Gonzalez D.J."/>
            <person name="Wisecaver J.H."/>
            <person name="Moore B.S."/>
        </authorList>
    </citation>
    <scope>NUCLEOTIDE SEQUENCE [LARGE SCALE GENOMIC DNA]</scope>
    <source>
        <strain evidence="8 9">12B1</strain>
    </source>
</reference>
<feature type="transmembrane region" description="Helical" evidence="6">
    <location>
        <begin position="225"/>
        <end position="248"/>
    </location>
</feature>
<evidence type="ECO:0000256" key="5">
    <source>
        <dbReference type="ARBA" id="ARBA00023136"/>
    </source>
</evidence>
<feature type="signal peptide" evidence="7">
    <location>
        <begin position="1"/>
        <end position="16"/>
    </location>
</feature>
<keyword evidence="4 6" id="KW-1133">Transmembrane helix</keyword>
<keyword evidence="9" id="KW-1185">Reference proteome</keyword>
<dbReference type="EMBL" id="JBGBPQ010000003">
    <property type="protein sequence ID" value="KAL1527360.1"/>
    <property type="molecule type" value="Genomic_DNA"/>
</dbReference>
<dbReference type="GO" id="GO:0005789">
    <property type="term" value="C:endoplasmic reticulum membrane"/>
    <property type="evidence" value="ECO:0007669"/>
    <property type="project" value="TreeGrafter"/>
</dbReference>
<comment type="caution">
    <text evidence="8">The sequence shown here is derived from an EMBL/GenBank/DDBJ whole genome shotgun (WGS) entry which is preliminary data.</text>
</comment>
<dbReference type="InterPro" id="IPR037185">
    <property type="entry name" value="EmrE-like"/>
</dbReference>
<feature type="transmembrane region" description="Helical" evidence="6">
    <location>
        <begin position="181"/>
        <end position="204"/>
    </location>
</feature>
<dbReference type="Pfam" id="PF08449">
    <property type="entry name" value="UAA"/>
    <property type="match status" value="1"/>
</dbReference>
<dbReference type="PANTHER" id="PTHR10778:SF8">
    <property type="entry name" value="ADENOSINE 3'-PHOSPHO 5'-PHOSPHOSULFATE TRANSPORTER 2"/>
    <property type="match status" value="1"/>
</dbReference>
<feature type="transmembrane region" description="Helical" evidence="6">
    <location>
        <begin position="340"/>
        <end position="366"/>
    </location>
</feature>
<name>A0AB34K068_PRYPA</name>
<keyword evidence="3 6" id="KW-0812">Transmembrane</keyword>
<keyword evidence="5 6" id="KW-0472">Membrane</keyword>
<accession>A0AB34K068</accession>
<sequence length="374" mass="40903">MSSNLALLGCVLSVWASWSVHDYLQERIFRIPGFEFGFFMAFVLQSSSFLLSAVQSCAGRICSSSSPASAPTDELRDLEDQEARGSLLHERALERRATFLRTLLWYLLLSVLIAGANGMATAALNFVNMQVKVLFKSSKIVTVMLIGCFFGRHYQLDEYGCMLLVAFGLIVFFLAGGRTKLATSLVGGALLVAAVLCDSVVPNVQQRLLQDLSRPKSELVFHTNWMSALFTLVYITATGELFAAVTFLRIRRRAMLLLLLQSVAGYLGIISYLETVRRFGSKVTTVVTSCRKCFTIVLSVVLFGHVFTGFHLAGLVSVFTGVLLNVNLNLGCSRVLLPPALFVASVITFTLVSQPSQGGLLVMGLLKELLSMPL</sequence>
<dbReference type="GO" id="GO:0000139">
    <property type="term" value="C:Golgi membrane"/>
    <property type="evidence" value="ECO:0007669"/>
    <property type="project" value="TreeGrafter"/>
</dbReference>
<dbReference type="SUPFAM" id="SSF103481">
    <property type="entry name" value="Multidrug resistance efflux transporter EmrE"/>
    <property type="match status" value="1"/>
</dbReference>
<evidence type="ECO:0000313" key="9">
    <source>
        <dbReference type="Proteomes" id="UP001515480"/>
    </source>
</evidence>
<dbReference type="AlphaFoldDB" id="A0AB34K068"/>